<feature type="domain" description="Methyltransferase type 11" evidence="1">
    <location>
        <begin position="59"/>
        <end position="156"/>
    </location>
</feature>
<dbReference type="EMBL" id="VTZN01000089">
    <property type="protein sequence ID" value="KAA1249481.1"/>
    <property type="molecule type" value="Genomic_DNA"/>
</dbReference>
<dbReference type="InterPro" id="IPR013216">
    <property type="entry name" value="Methyltransf_11"/>
</dbReference>
<keyword evidence="3" id="KW-1185">Reference proteome</keyword>
<dbReference type="GO" id="GO:0032259">
    <property type="term" value="P:methylation"/>
    <property type="evidence" value="ECO:0007669"/>
    <property type="project" value="UniProtKB-KW"/>
</dbReference>
<keyword evidence="2" id="KW-0489">Methyltransferase</keyword>
<name>A0A5B1BMY5_MYCSI</name>
<evidence type="ECO:0000259" key="1">
    <source>
        <dbReference type="Pfam" id="PF08241"/>
    </source>
</evidence>
<dbReference type="GO" id="GO:0008757">
    <property type="term" value="F:S-adenosylmethionine-dependent methyltransferase activity"/>
    <property type="evidence" value="ECO:0007669"/>
    <property type="project" value="InterPro"/>
</dbReference>
<dbReference type="PANTHER" id="PTHR43861:SF1">
    <property type="entry name" value="TRANS-ACONITATE 2-METHYLTRANSFERASE"/>
    <property type="match status" value="1"/>
</dbReference>
<accession>A0A5B1BMY5</accession>
<evidence type="ECO:0000313" key="2">
    <source>
        <dbReference type="EMBL" id="KAA1249481.1"/>
    </source>
</evidence>
<dbReference type="Proteomes" id="UP000324701">
    <property type="component" value="Unassembled WGS sequence"/>
</dbReference>
<feature type="domain" description="Methyltransferase type 11" evidence="1">
    <location>
        <begin position="312"/>
        <end position="406"/>
    </location>
</feature>
<dbReference type="Gene3D" id="3.40.50.150">
    <property type="entry name" value="Vaccinia Virus protein VP39"/>
    <property type="match status" value="2"/>
</dbReference>
<comment type="caution">
    <text evidence="2">The sequence shown here is derived from an EMBL/GenBank/DDBJ whole genome shotgun (WGS) entry which is preliminary data.</text>
</comment>
<gene>
    <name evidence="2" type="ORF">F0Q45_14980</name>
</gene>
<dbReference type="SUPFAM" id="SSF53335">
    <property type="entry name" value="S-adenosyl-L-methionine-dependent methyltransferases"/>
    <property type="match status" value="2"/>
</dbReference>
<sequence>MTRDFYDAEDATYREFWDPDGSLHWGVFEDDATGFIDGCHRWTQEMLRAAGIGPQSRVLDLGCGNGTVAAWLAQQTGASVTGIDLSAVRVGHAQEWAAANPGLRLEFITCSAAALPFADATFTHVFSQAVLYHVHAREQALAEVARVLEPEGLFVFDDLVTPQRPVSAVAREVVYDRLLFEPTFSAEDYTAALTRHGFIVYETRDLSAHLARSYELLADLAEPSCPRLGEVYREIPEVVRSAEVGWSFFLAKKVVDKLAWIYHRDPRFSLEQKYDAWSLTYDTDLRSGYQENPRRTALLLSTCLPADSGPVLDAGAGTGLVGEELRKLGYHDLTALDRSDGMLSRARAKGVYRRLVQGTLANAPELFAKHCFAAIVAVGVFTFAHAGSGDLAALDRVLAPGGWLVIAVRADYLQEQPALGATLAELGYDVVARDEYEIFDGEPMIALSCRKAEGDRGVSA</sequence>
<protein>
    <submittedName>
        <fullName evidence="2">Methyltransferase domain-containing protein</fullName>
    </submittedName>
</protein>
<proteinExistence type="predicted"/>
<keyword evidence="2" id="KW-0808">Transferase</keyword>
<dbReference type="Pfam" id="PF08241">
    <property type="entry name" value="Methyltransf_11"/>
    <property type="match status" value="2"/>
</dbReference>
<dbReference type="InterPro" id="IPR029063">
    <property type="entry name" value="SAM-dependent_MTases_sf"/>
</dbReference>
<dbReference type="OrthoDB" id="9795634at2"/>
<dbReference type="AlphaFoldDB" id="A0A5B1BMY5"/>
<reference evidence="2 3" key="1">
    <citation type="submission" date="2019-09" db="EMBL/GenBank/DDBJ databases">
        <title>Report of infection by Mycobacterium simiae a patient suffering from pulmonary tuberculosis.</title>
        <authorList>
            <person name="Mohanty P.S."/>
            <person name="Bansal A.K."/>
            <person name="Singh H."/>
            <person name="Sharma S."/>
            <person name="Patil S.A."/>
            <person name="Upadhaya P."/>
            <person name="Singh P.K."/>
            <person name="Kumar D."/>
            <person name="Kumar S."/>
            <person name="Singh R.K."/>
            <person name="Chaudhary B."/>
        </authorList>
    </citation>
    <scope>NUCLEOTIDE SEQUENCE [LARGE SCALE GENOMIC DNA]</scope>
    <source>
        <strain evidence="2 3">JAL-560-SIM</strain>
    </source>
</reference>
<dbReference type="PANTHER" id="PTHR43861">
    <property type="entry name" value="TRANS-ACONITATE 2-METHYLTRANSFERASE-RELATED"/>
    <property type="match status" value="1"/>
</dbReference>
<organism evidence="2 3">
    <name type="scientific">Mycobacterium simiae</name>
    <name type="common">Mycobacterium habana</name>
    <dbReference type="NCBI Taxonomy" id="1784"/>
    <lineage>
        <taxon>Bacteria</taxon>
        <taxon>Bacillati</taxon>
        <taxon>Actinomycetota</taxon>
        <taxon>Actinomycetes</taxon>
        <taxon>Mycobacteriales</taxon>
        <taxon>Mycobacteriaceae</taxon>
        <taxon>Mycobacterium</taxon>
        <taxon>Mycobacterium simiae complex</taxon>
    </lineage>
</organism>
<dbReference type="CDD" id="cd02440">
    <property type="entry name" value="AdoMet_MTases"/>
    <property type="match status" value="2"/>
</dbReference>
<evidence type="ECO:0000313" key="3">
    <source>
        <dbReference type="Proteomes" id="UP000324701"/>
    </source>
</evidence>